<dbReference type="EMBL" id="JAUSVM010000001">
    <property type="protein sequence ID" value="MDQ0425181.1"/>
    <property type="molecule type" value="Genomic_DNA"/>
</dbReference>
<gene>
    <name evidence="2" type="ORF">JO380_001562</name>
</gene>
<dbReference type="RefSeq" id="WP_082739892.1">
    <property type="nucleotide sequence ID" value="NZ_JAUSVM010000001.1"/>
</dbReference>
<reference evidence="2 3" key="1">
    <citation type="submission" date="2023-07" db="EMBL/GenBank/DDBJ databases">
        <title>Sequencing the genomes of 1000 actinobacteria strains.</title>
        <authorList>
            <person name="Klenk H.-P."/>
        </authorList>
    </citation>
    <scope>NUCLEOTIDE SEQUENCE [LARGE SCALE GENOMIC DNA]</scope>
    <source>
        <strain evidence="2 3">DSM 14785</strain>
    </source>
</reference>
<name>A0ABU0GKE0_9CELL</name>
<comment type="caution">
    <text evidence="2">The sequence shown here is derived from an EMBL/GenBank/DDBJ whole genome shotgun (WGS) entry which is preliminary data.</text>
</comment>
<evidence type="ECO:0000259" key="1">
    <source>
        <dbReference type="Pfam" id="PF09359"/>
    </source>
</evidence>
<dbReference type="InterPro" id="IPR018966">
    <property type="entry name" value="VTC_domain"/>
</dbReference>
<dbReference type="Proteomes" id="UP001240250">
    <property type="component" value="Unassembled WGS sequence"/>
</dbReference>
<sequence>MSAAHPVGTPSGALDRFATVGLDELTARAALQTRVDRKYVLPTRVVAALLAGLDDGTRVLRIDGRQQLAYESVYFDTPDLTSYLGTARRRRRRFKVRTRTYLDTAACFVEVKTRGPRGATVKTRLPYDVDARDRLTADARGFADDVLGEADVPGPADPRFAPTLVSRYRRSTLLLPGGPGRPDARLTLDTGLAWSAAGGGDALALDGLVVVETKTGATPCAADRLLWHAGHRPVRISKYGTGLAALDPRLPSTPWRRALDRHVTPAPAPR</sequence>
<dbReference type="CDD" id="cd07750">
    <property type="entry name" value="PolyPPase_VTC_like"/>
    <property type="match status" value="1"/>
</dbReference>
<dbReference type="Gene3D" id="3.20.100.30">
    <property type="entry name" value="VTC, catalytic tunnel domain"/>
    <property type="match status" value="1"/>
</dbReference>
<organism evidence="2 3">
    <name type="scientific">Cellulomonas iranensis</name>
    <dbReference type="NCBI Taxonomy" id="76862"/>
    <lineage>
        <taxon>Bacteria</taxon>
        <taxon>Bacillati</taxon>
        <taxon>Actinomycetota</taxon>
        <taxon>Actinomycetes</taxon>
        <taxon>Micrococcales</taxon>
        <taxon>Cellulomonadaceae</taxon>
        <taxon>Cellulomonas</taxon>
    </lineage>
</organism>
<dbReference type="InterPro" id="IPR042267">
    <property type="entry name" value="VTC_sf"/>
</dbReference>
<proteinExistence type="predicted"/>
<dbReference type="Pfam" id="PF09359">
    <property type="entry name" value="VTC"/>
    <property type="match status" value="1"/>
</dbReference>
<keyword evidence="3" id="KW-1185">Reference proteome</keyword>
<evidence type="ECO:0000313" key="2">
    <source>
        <dbReference type="EMBL" id="MDQ0425181.1"/>
    </source>
</evidence>
<evidence type="ECO:0000313" key="3">
    <source>
        <dbReference type="Proteomes" id="UP001240250"/>
    </source>
</evidence>
<accession>A0ABU0GKE0</accession>
<protein>
    <recommendedName>
        <fullName evidence="1">VTC domain-containing protein</fullName>
    </recommendedName>
</protein>
<feature type="domain" description="VTC" evidence="1">
    <location>
        <begin position="34"/>
        <end position="246"/>
    </location>
</feature>